<evidence type="ECO:0000313" key="2">
    <source>
        <dbReference type="Proteomes" id="UP000683310"/>
    </source>
</evidence>
<evidence type="ECO:0000313" key="1">
    <source>
        <dbReference type="EMBL" id="QVI19832.1"/>
    </source>
</evidence>
<protein>
    <submittedName>
        <fullName evidence="1">Uncharacterized protein</fullName>
    </submittedName>
</protein>
<accession>A0ABX8CIP5</accession>
<organism evidence="1 2">
    <name type="scientific">Nocardia tengchongensis</name>
    <dbReference type="NCBI Taxonomy" id="2055889"/>
    <lineage>
        <taxon>Bacteria</taxon>
        <taxon>Bacillati</taxon>
        <taxon>Actinomycetota</taxon>
        <taxon>Actinomycetes</taxon>
        <taxon>Mycobacteriales</taxon>
        <taxon>Nocardiaceae</taxon>
        <taxon>Nocardia</taxon>
    </lineage>
</organism>
<keyword evidence="2" id="KW-1185">Reference proteome</keyword>
<name>A0ABX8CIP5_9NOCA</name>
<dbReference type="EMBL" id="CP074371">
    <property type="protein sequence ID" value="QVI19832.1"/>
    <property type="molecule type" value="Genomic_DNA"/>
</dbReference>
<gene>
    <name evidence="1" type="ORF">KHQ06_26400</name>
</gene>
<sequence>MTARRRDSRYRPLADLHVLCAQIHRWQSMAAVGDELHDRYSQLLPVLTVLDGAADLVQADIQIRRRLLDADIYSRTADFTTIPDRIRRRWHATADDLLPRAYLCYQCASIAAAHTGHVQC</sequence>
<proteinExistence type="predicted"/>
<dbReference type="Proteomes" id="UP000683310">
    <property type="component" value="Chromosome"/>
</dbReference>
<reference evidence="1 2" key="1">
    <citation type="submission" date="2021-04" db="EMBL/GenBank/DDBJ databases">
        <title>Nocardia tengchongensis.</title>
        <authorList>
            <person name="Zhuang k."/>
            <person name="Ran Y."/>
            <person name="Li W."/>
        </authorList>
    </citation>
    <scope>NUCLEOTIDE SEQUENCE [LARGE SCALE GENOMIC DNA]</scope>
    <source>
        <strain evidence="1 2">CFH S0057</strain>
    </source>
</reference>